<dbReference type="SUPFAM" id="SSF46785">
    <property type="entry name" value="Winged helix' DNA-binding domain"/>
    <property type="match status" value="1"/>
</dbReference>
<dbReference type="Proteomes" id="UP000182977">
    <property type="component" value="Chromosome I"/>
</dbReference>
<dbReference type="InterPro" id="IPR011991">
    <property type="entry name" value="ArsR-like_HTH"/>
</dbReference>
<dbReference type="GO" id="GO:0003700">
    <property type="term" value="F:DNA-binding transcription factor activity"/>
    <property type="evidence" value="ECO:0007669"/>
    <property type="project" value="InterPro"/>
</dbReference>
<dbReference type="AlphaFoldDB" id="A0A1H2K597"/>
<keyword evidence="1" id="KW-0805">Transcription regulation</keyword>
<dbReference type="OrthoDB" id="69852at2"/>
<accession>A0A1H2K597</accession>
<name>A0A1H2K597_9ACTN</name>
<dbReference type="STRING" id="419479.SAMN04488563_3444"/>
<dbReference type="GO" id="GO:0003677">
    <property type="term" value="F:DNA binding"/>
    <property type="evidence" value="ECO:0007669"/>
    <property type="project" value="UniProtKB-KW"/>
</dbReference>
<dbReference type="EMBL" id="LT629791">
    <property type="protein sequence ID" value="SDU63887.1"/>
    <property type="molecule type" value="Genomic_DNA"/>
</dbReference>
<keyword evidence="3" id="KW-0804">Transcription</keyword>
<dbReference type="Pfam" id="PF12802">
    <property type="entry name" value="MarR_2"/>
    <property type="match status" value="1"/>
</dbReference>
<evidence type="ECO:0000313" key="5">
    <source>
        <dbReference type="EMBL" id="SDU63887.1"/>
    </source>
</evidence>
<evidence type="ECO:0000256" key="2">
    <source>
        <dbReference type="ARBA" id="ARBA00023125"/>
    </source>
</evidence>
<keyword evidence="2 5" id="KW-0238">DNA-binding</keyword>
<dbReference type="CDD" id="cd00090">
    <property type="entry name" value="HTH_ARSR"/>
    <property type="match status" value="1"/>
</dbReference>
<evidence type="ECO:0000259" key="4">
    <source>
        <dbReference type="PROSITE" id="PS50995"/>
    </source>
</evidence>
<sequence length="155" mass="16716">MSPTPFSPDRQASLGYQVNRLARLLAGSLRARIEPHGVVPGQFAQLLALYDEDGITQNELCERVQVDQSTMAHTLKRMERDGLIERAPDPADRRRAIVTLTPHAWSLRPALTAAAAEVNAVATRGLDAAEADAVMSLVARLIDNLVGDAPLAAVE</sequence>
<dbReference type="PRINTS" id="PR00598">
    <property type="entry name" value="HTHMARR"/>
</dbReference>
<dbReference type="RefSeq" id="WP_046768145.1">
    <property type="nucleotide sequence ID" value="NZ_KQ061224.1"/>
</dbReference>
<evidence type="ECO:0000313" key="6">
    <source>
        <dbReference type="Proteomes" id="UP000182977"/>
    </source>
</evidence>
<evidence type="ECO:0000256" key="1">
    <source>
        <dbReference type="ARBA" id="ARBA00023015"/>
    </source>
</evidence>
<organism evidence="5 6">
    <name type="scientific">Jiangella alkaliphila</name>
    <dbReference type="NCBI Taxonomy" id="419479"/>
    <lineage>
        <taxon>Bacteria</taxon>
        <taxon>Bacillati</taxon>
        <taxon>Actinomycetota</taxon>
        <taxon>Actinomycetes</taxon>
        <taxon>Jiangellales</taxon>
        <taxon>Jiangellaceae</taxon>
        <taxon>Jiangella</taxon>
    </lineage>
</organism>
<dbReference type="PANTHER" id="PTHR42756:SF1">
    <property type="entry name" value="TRANSCRIPTIONAL REPRESSOR OF EMRAB OPERON"/>
    <property type="match status" value="1"/>
</dbReference>
<dbReference type="InterPro" id="IPR036388">
    <property type="entry name" value="WH-like_DNA-bd_sf"/>
</dbReference>
<feature type="domain" description="HTH marR-type" evidence="4">
    <location>
        <begin position="11"/>
        <end position="143"/>
    </location>
</feature>
<evidence type="ECO:0000256" key="3">
    <source>
        <dbReference type="ARBA" id="ARBA00023163"/>
    </source>
</evidence>
<dbReference type="InterPro" id="IPR036390">
    <property type="entry name" value="WH_DNA-bd_sf"/>
</dbReference>
<proteinExistence type="predicted"/>
<dbReference type="SMART" id="SM00347">
    <property type="entry name" value="HTH_MARR"/>
    <property type="match status" value="1"/>
</dbReference>
<dbReference type="PANTHER" id="PTHR42756">
    <property type="entry name" value="TRANSCRIPTIONAL REGULATOR, MARR"/>
    <property type="match status" value="1"/>
</dbReference>
<reference evidence="6" key="1">
    <citation type="submission" date="2016-10" db="EMBL/GenBank/DDBJ databases">
        <authorList>
            <person name="Varghese N."/>
            <person name="Submissions S."/>
        </authorList>
    </citation>
    <scope>NUCLEOTIDE SEQUENCE [LARGE SCALE GENOMIC DNA]</scope>
    <source>
        <strain evidence="6">DSM 45079</strain>
    </source>
</reference>
<protein>
    <submittedName>
        <fullName evidence="5">DNA-binding transcriptional regulator, MarR family</fullName>
    </submittedName>
</protein>
<dbReference type="Gene3D" id="1.10.10.10">
    <property type="entry name" value="Winged helix-like DNA-binding domain superfamily/Winged helix DNA-binding domain"/>
    <property type="match status" value="1"/>
</dbReference>
<gene>
    <name evidence="5" type="ORF">SAMN04488563_3444</name>
</gene>
<dbReference type="PROSITE" id="PS50995">
    <property type="entry name" value="HTH_MARR_2"/>
    <property type="match status" value="1"/>
</dbReference>
<dbReference type="InterPro" id="IPR000835">
    <property type="entry name" value="HTH_MarR-typ"/>
</dbReference>
<keyword evidence="6" id="KW-1185">Reference proteome</keyword>